<protein>
    <submittedName>
        <fullName evidence="2">Uncharacterized protein</fullName>
    </submittedName>
</protein>
<dbReference type="InterPro" id="IPR019188">
    <property type="entry name" value="SNAPC1"/>
</dbReference>
<dbReference type="GeneID" id="68111062"/>
<proteinExistence type="predicted"/>
<dbReference type="Pfam" id="PF09808">
    <property type="entry name" value="SNAPC1"/>
    <property type="match status" value="1"/>
</dbReference>
<gene>
    <name evidence="2" type="ORF">FDP41_003844</name>
</gene>
<dbReference type="GO" id="GO:0042796">
    <property type="term" value="P:snRNA transcription by RNA polymerase III"/>
    <property type="evidence" value="ECO:0007669"/>
    <property type="project" value="TreeGrafter"/>
</dbReference>
<comment type="caution">
    <text evidence="2">The sequence shown here is derived from an EMBL/GenBank/DDBJ whole genome shotgun (WGS) entry which is preliminary data.</text>
</comment>
<feature type="compositionally biased region" description="Basic residues" evidence="1">
    <location>
        <begin position="362"/>
        <end position="373"/>
    </location>
</feature>
<dbReference type="Proteomes" id="UP000444721">
    <property type="component" value="Unassembled WGS sequence"/>
</dbReference>
<dbReference type="PANTHER" id="PTHR15131">
    <property type="entry name" value="SMALL NUCLEAR RNA ACTIVATING COMPLEX, POLYPEPTIDE 1"/>
    <property type="match status" value="1"/>
</dbReference>
<dbReference type="PANTHER" id="PTHR15131:SF3">
    <property type="entry name" value="SNRNA-ACTIVATING PROTEIN COMPLEX SUBUNIT 1"/>
    <property type="match status" value="1"/>
</dbReference>
<dbReference type="EMBL" id="VFQX01000035">
    <property type="protein sequence ID" value="KAF0977191.1"/>
    <property type="molecule type" value="Genomic_DNA"/>
</dbReference>
<dbReference type="VEuPathDB" id="AmoebaDB:NF0017720"/>
<dbReference type="GO" id="GO:0042795">
    <property type="term" value="P:snRNA transcription by RNA polymerase II"/>
    <property type="evidence" value="ECO:0007669"/>
    <property type="project" value="TreeGrafter"/>
</dbReference>
<keyword evidence="3" id="KW-1185">Reference proteome</keyword>
<dbReference type="GO" id="GO:0043565">
    <property type="term" value="F:sequence-specific DNA binding"/>
    <property type="evidence" value="ECO:0007669"/>
    <property type="project" value="TreeGrafter"/>
</dbReference>
<organism evidence="2 3">
    <name type="scientific">Naegleria fowleri</name>
    <name type="common">Brain eating amoeba</name>
    <dbReference type="NCBI Taxonomy" id="5763"/>
    <lineage>
        <taxon>Eukaryota</taxon>
        <taxon>Discoba</taxon>
        <taxon>Heterolobosea</taxon>
        <taxon>Tetramitia</taxon>
        <taxon>Eutetramitia</taxon>
        <taxon>Vahlkampfiidae</taxon>
        <taxon>Naegleria</taxon>
    </lineage>
</organism>
<dbReference type="OrthoDB" id="20127at2759"/>
<dbReference type="VEuPathDB" id="AmoebaDB:NfTy_063980"/>
<dbReference type="AlphaFoldDB" id="A0A6A5BS98"/>
<feature type="region of interest" description="Disordered" evidence="1">
    <location>
        <begin position="1"/>
        <end position="60"/>
    </location>
</feature>
<evidence type="ECO:0000313" key="3">
    <source>
        <dbReference type="Proteomes" id="UP000444721"/>
    </source>
</evidence>
<dbReference type="GO" id="GO:0019185">
    <property type="term" value="C:snRNA-activating protein complex"/>
    <property type="evidence" value="ECO:0007669"/>
    <property type="project" value="TreeGrafter"/>
</dbReference>
<feature type="compositionally biased region" description="Basic and acidic residues" evidence="1">
    <location>
        <begin position="519"/>
        <end position="540"/>
    </location>
</feature>
<feature type="compositionally biased region" description="Basic residues" evidence="1">
    <location>
        <begin position="550"/>
        <end position="559"/>
    </location>
</feature>
<dbReference type="VEuPathDB" id="AmoebaDB:FDP41_003844"/>
<feature type="region of interest" description="Disordered" evidence="1">
    <location>
        <begin position="350"/>
        <end position="565"/>
    </location>
</feature>
<evidence type="ECO:0000313" key="2">
    <source>
        <dbReference type="EMBL" id="KAF0977191.1"/>
    </source>
</evidence>
<feature type="compositionally biased region" description="Basic and acidic residues" evidence="1">
    <location>
        <begin position="13"/>
        <end position="27"/>
    </location>
</feature>
<feature type="compositionally biased region" description="Polar residues" evidence="1">
    <location>
        <begin position="391"/>
        <end position="410"/>
    </location>
</feature>
<name>A0A6A5BS98_NAEFO</name>
<evidence type="ECO:0000256" key="1">
    <source>
        <dbReference type="SAM" id="MobiDB-lite"/>
    </source>
</evidence>
<accession>A0A6A5BS98</accession>
<dbReference type="RefSeq" id="XP_044561904.1">
    <property type="nucleotide sequence ID" value="XM_044707193.1"/>
</dbReference>
<dbReference type="OMA" id="LMHEDEN"/>
<sequence>MNNLRMRPSSLLMHEDENDHSGLHEEDDHYEEEERNGTMMDTNEESSDSRKQTSSSGSSFHQLASMIPPFARDVRLILNKFVELNTTSLREFKTLWMSLKFSYIHEGRPDEVNYETYIQEVYTTCIGYLMFSQEKPSNQTNNSDHNYEGTSSTELSMNFRCRIGVIYLLYYLYCTQPKRKIGAFPQKRVQIKISIEAFKEMLKLLQEFIKKDLTEPFIVWHRLKSLSAFEYCAMVYVDPLMSSLRNPYDNVEEEMLTDERANIAKTNHTPNIDYNALKTIDDSYQSVKNDIISATERARDNITHQYNPVVGTISVKHALSLTKPNFVEDLKNAASEIALNPEQKITQFLDKYENDPAGSSLIKKRRRKKRVVKKKEEEQIRPRPSTKKTPSKASLEVSRSVNDFITSNINDDIEEGGQKKKKKSKDSTEEGKKKRKKSKDENNDETQEPKKKKKKREKKNKEEITENGNEEDEKAKKTKKKSKKAKDEDNNNDSDQEKSKKKKDKQEKEKKKKSKKSKKNNEEETKDDSSSKRKKDKEESSASENPPPRRSSRIIKKKKYDSDTE</sequence>
<reference evidence="2 3" key="1">
    <citation type="journal article" date="2019" name="Sci. Rep.">
        <title>Nanopore sequencing improves the draft genome of the human pathogenic amoeba Naegleria fowleri.</title>
        <authorList>
            <person name="Liechti N."/>
            <person name="Schurch N."/>
            <person name="Bruggmann R."/>
            <person name="Wittwer M."/>
        </authorList>
    </citation>
    <scope>NUCLEOTIDE SEQUENCE [LARGE SCALE GENOMIC DNA]</scope>
    <source>
        <strain evidence="2 3">ATCC 30894</strain>
    </source>
</reference>